<comment type="caution">
    <text evidence="2">The sequence shown here is derived from an EMBL/GenBank/DDBJ whole genome shotgun (WGS) entry which is preliminary data.</text>
</comment>
<accession>A0ABQ3VCU8</accession>
<evidence type="ECO:0000313" key="3">
    <source>
        <dbReference type="Proteomes" id="UP000635565"/>
    </source>
</evidence>
<sequence>MAPGLEHPFCEGTGSLVKDTNRAQGPNRWEGYRPLRGKSEASSEPMGIMFVEGFIAWAIETNK</sequence>
<keyword evidence="3" id="KW-1185">Reference proteome</keyword>
<evidence type="ECO:0000313" key="2">
    <source>
        <dbReference type="EMBL" id="GHO83737.1"/>
    </source>
</evidence>
<protein>
    <submittedName>
        <fullName evidence="2">Uncharacterized protein</fullName>
    </submittedName>
</protein>
<feature type="compositionally biased region" description="Basic and acidic residues" evidence="1">
    <location>
        <begin position="30"/>
        <end position="40"/>
    </location>
</feature>
<proteinExistence type="predicted"/>
<feature type="region of interest" description="Disordered" evidence="1">
    <location>
        <begin position="1"/>
        <end position="40"/>
    </location>
</feature>
<dbReference type="Proteomes" id="UP000635565">
    <property type="component" value="Unassembled WGS sequence"/>
</dbReference>
<name>A0ABQ3VCU8_9CHLR</name>
<dbReference type="EMBL" id="BNJJ01000004">
    <property type="protein sequence ID" value="GHO83737.1"/>
    <property type="molecule type" value="Genomic_DNA"/>
</dbReference>
<reference evidence="2 3" key="1">
    <citation type="journal article" date="2021" name="Int. J. Syst. Evol. Microbiol.">
        <title>Reticulibacter mediterranei gen. nov., sp. nov., within the new family Reticulibacteraceae fam. nov., and Ktedonospora formicarum gen. nov., sp. nov., Ktedonobacter robiniae sp. nov., Dictyobacter formicarum sp. nov. and Dictyobacter arantiisoli sp. nov., belonging to the class Ktedonobacteria.</title>
        <authorList>
            <person name="Yabe S."/>
            <person name="Zheng Y."/>
            <person name="Wang C.M."/>
            <person name="Sakai Y."/>
            <person name="Abe K."/>
            <person name="Yokota A."/>
            <person name="Donadio S."/>
            <person name="Cavaletti L."/>
            <person name="Monciardini P."/>
        </authorList>
    </citation>
    <scope>NUCLEOTIDE SEQUENCE [LARGE SCALE GENOMIC DNA]</scope>
    <source>
        <strain evidence="2 3">SOSP1-9</strain>
    </source>
</reference>
<organism evidence="2 3">
    <name type="scientific">Dictyobacter formicarum</name>
    <dbReference type="NCBI Taxonomy" id="2778368"/>
    <lineage>
        <taxon>Bacteria</taxon>
        <taxon>Bacillati</taxon>
        <taxon>Chloroflexota</taxon>
        <taxon>Ktedonobacteria</taxon>
        <taxon>Ktedonobacterales</taxon>
        <taxon>Dictyobacteraceae</taxon>
        <taxon>Dictyobacter</taxon>
    </lineage>
</organism>
<gene>
    <name evidence="2" type="ORF">KSZ_17430</name>
</gene>
<evidence type="ECO:0000256" key="1">
    <source>
        <dbReference type="SAM" id="MobiDB-lite"/>
    </source>
</evidence>